<dbReference type="PANTHER" id="PTHR31836:SF28">
    <property type="entry name" value="SRCR DOMAIN-CONTAINING PROTEIN-RELATED"/>
    <property type="match status" value="1"/>
</dbReference>
<reference evidence="3 4" key="1">
    <citation type="journal article" date="2020" name="Genomics">
        <title>Complete, high-quality genomes from long-read metagenomic sequencing of two wolf lichen thalli reveals enigmatic genome architecture.</title>
        <authorList>
            <person name="McKenzie S.K."/>
            <person name="Walston R.F."/>
            <person name="Allen J.L."/>
        </authorList>
    </citation>
    <scope>NUCLEOTIDE SEQUENCE [LARGE SCALE GENOMIC DNA]</scope>
    <source>
        <strain evidence="3">WasteWater1</strain>
    </source>
</reference>
<accession>A0A8H6CAA5</accession>
<feature type="signal peptide" evidence="2">
    <location>
        <begin position="1"/>
        <end position="24"/>
    </location>
</feature>
<dbReference type="AlphaFoldDB" id="A0A8H6CAA5"/>
<proteinExistence type="predicted"/>
<dbReference type="CDD" id="cd22191">
    <property type="entry name" value="DPBB_RlpA_EXP_N-like"/>
    <property type="match status" value="1"/>
</dbReference>
<sequence length="150" mass="15801">MLLSYTFVGLYLAAQSFAVPAASGEDASLERRVTHCGDATYYTQGGNAGSCGQTNPDSAYIIALSNYWQDNESPGPYCGRKIQITNQGGGDDNNGQGKVVVATVQDTCPSCDENHLDLSEGAFQALTGGSLDPPGEFNICWHFCNADGSC</sequence>
<dbReference type="Proteomes" id="UP000593566">
    <property type="component" value="Unassembled WGS sequence"/>
</dbReference>
<gene>
    <name evidence="3" type="ORF">HO133_003589</name>
</gene>
<dbReference type="PANTHER" id="PTHR31836">
    <property type="match status" value="1"/>
</dbReference>
<protein>
    <recommendedName>
        <fullName evidence="5">RlpA-like double-psi beta-barrel-protein domain-containing protein-containing protein</fullName>
    </recommendedName>
</protein>
<dbReference type="RefSeq" id="XP_037149199.1">
    <property type="nucleotide sequence ID" value="XM_037294511.1"/>
</dbReference>
<dbReference type="SUPFAM" id="SSF50685">
    <property type="entry name" value="Barwin-like endoglucanases"/>
    <property type="match status" value="1"/>
</dbReference>
<evidence type="ECO:0000256" key="1">
    <source>
        <dbReference type="ARBA" id="ARBA00022729"/>
    </source>
</evidence>
<comment type="caution">
    <text evidence="3">The sequence shown here is derived from an EMBL/GenBank/DDBJ whole genome shotgun (WGS) entry which is preliminary data.</text>
</comment>
<dbReference type="InterPro" id="IPR036908">
    <property type="entry name" value="RlpA-like_sf"/>
</dbReference>
<evidence type="ECO:0000313" key="4">
    <source>
        <dbReference type="Proteomes" id="UP000593566"/>
    </source>
</evidence>
<name>A0A8H6CAA5_9LECA</name>
<keyword evidence="4" id="KW-1185">Reference proteome</keyword>
<dbReference type="EMBL" id="JACCJB010000018">
    <property type="protein sequence ID" value="KAF6219764.1"/>
    <property type="molecule type" value="Genomic_DNA"/>
</dbReference>
<evidence type="ECO:0008006" key="5">
    <source>
        <dbReference type="Google" id="ProtNLM"/>
    </source>
</evidence>
<keyword evidence="1 2" id="KW-0732">Signal</keyword>
<dbReference type="InterPro" id="IPR051477">
    <property type="entry name" value="Expansin_CellWall"/>
</dbReference>
<evidence type="ECO:0000256" key="2">
    <source>
        <dbReference type="SAM" id="SignalP"/>
    </source>
</evidence>
<feature type="chain" id="PRO_5034833441" description="RlpA-like double-psi beta-barrel-protein domain-containing protein-containing protein" evidence="2">
    <location>
        <begin position="25"/>
        <end position="150"/>
    </location>
</feature>
<dbReference type="GeneID" id="59332000"/>
<dbReference type="Gene3D" id="2.40.40.10">
    <property type="entry name" value="RlpA-like domain"/>
    <property type="match status" value="1"/>
</dbReference>
<evidence type="ECO:0000313" key="3">
    <source>
        <dbReference type="EMBL" id="KAF6219764.1"/>
    </source>
</evidence>
<organism evidence="3 4">
    <name type="scientific">Letharia lupina</name>
    <dbReference type="NCBI Taxonomy" id="560253"/>
    <lineage>
        <taxon>Eukaryota</taxon>
        <taxon>Fungi</taxon>
        <taxon>Dikarya</taxon>
        <taxon>Ascomycota</taxon>
        <taxon>Pezizomycotina</taxon>
        <taxon>Lecanoromycetes</taxon>
        <taxon>OSLEUM clade</taxon>
        <taxon>Lecanoromycetidae</taxon>
        <taxon>Lecanorales</taxon>
        <taxon>Lecanorineae</taxon>
        <taxon>Parmeliaceae</taxon>
        <taxon>Letharia</taxon>
    </lineage>
</organism>